<dbReference type="GO" id="GO:0004862">
    <property type="term" value="F:cAMP-dependent protein kinase inhibitor activity"/>
    <property type="evidence" value="ECO:0007669"/>
    <property type="project" value="TreeGrafter"/>
</dbReference>
<dbReference type="InterPro" id="IPR050503">
    <property type="entry name" value="cAMP-dep_PK_reg_su-like"/>
</dbReference>
<feature type="non-terminal residue" evidence="2">
    <location>
        <position position="1"/>
    </location>
</feature>
<dbReference type="InterPro" id="IPR014710">
    <property type="entry name" value="RmlC-like_jellyroll"/>
</dbReference>
<comment type="caution">
    <text evidence="2">The sequence shown here is derived from an EMBL/GenBank/DDBJ whole genome shotgun (WGS) entry which is preliminary data.</text>
</comment>
<dbReference type="PANTHER" id="PTHR11635">
    <property type="entry name" value="CAMP-DEPENDENT PROTEIN KINASE REGULATORY CHAIN"/>
    <property type="match status" value="1"/>
</dbReference>
<evidence type="ECO:0000313" key="2">
    <source>
        <dbReference type="EMBL" id="CAE8651122.1"/>
    </source>
</evidence>
<dbReference type="Gene3D" id="2.60.120.10">
    <property type="entry name" value="Jelly Rolls"/>
    <property type="match status" value="1"/>
</dbReference>
<feature type="domain" description="Cyclic nucleotide-binding" evidence="1">
    <location>
        <begin position="1"/>
        <end position="69"/>
    </location>
</feature>
<organism evidence="2 3">
    <name type="scientific">Polarella glacialis</name>
    <name type="common">Dinoflagellate</name>
    <dbReference type="NCBI Taxonomy" id="89957"/>
    <lineage>
        <taxon>Eukaryota</taxon>
        <taxon>Sar</taxon>
        <taxon>Alveolata</taxon>
        <taxon>Dinophyceae</taxon>
        <taxon>Suessiales</taxon>
        <taxon>Suessiaceae</taxon>
        <taxon>Polarella</taxon>
    </lineage>
</organism>
<dbReference type="InterPro" id="IPR000595">
    <property type="entry name" value="cNMP-bd_dom"/>
</dbReference>
<dbReference type="GO" id="GO:0005952">
    <property type="term" value="C:cAMP-dependent protein kinase complex"/>
    <property type="evidence" value="ECO:0007669"/>
    <property type="project" value="InterPro"/>
</dbReference>
<dbReference type="PANTHER" id="PTHR11635:SF152">
    <property type="entry name" value="CAMP-DEPENDENT PROTEIN KINASE TYPE I REGULATORY SUBUNIT-RELATED"/>
    <property type="match status" value="1"/>
</dbReference>
<dbReference type="Proteomes" id="UP000626109">
    <property type="component" value="Unassembled WGS sequence"/>
</dbReference>
<sequence length="94" mass="10257">VSVNGKVCNTVHEGQAFGGLALLYNCPRTATVRATQLCGVWGANGATFHKVLQENAGKHQAENRKFIDSIRIFDGLSAKQKDRVTEASFTETFE</sequence>
<dbReference type="GO" id="GO:0034236">
    <property type="term" value="F:protein kinase A catalytic subunit binding"/>
    <property type="evidence" value="ECO:0007669"/>
    <property type="project" value="TreeGrafter"/>
</dbReference>
<dbReference type="InterPro" id="IPR018490">
    <property type="entry name" value="cNMP-bd_dom_sf"/>
</dbReference>
<proteinExistence type="predicted"/>
<dbReference type="EMBL" id="CAJNNW010009640">
    <property type="protein sequence ID" value="CAE8651122.1"/>
    <property type="molecule type" value="Genomic_DNA"/>
</dbReference>
<dbReference type="Pfam" id="PF00027">
    <property type="entry name" value="cNMP_binding"/>
    <property type="match status" value="1"/>
</dbReference>
<evidence type="ECO:0000259" key="1">
    <source>
        <dbReference type="PROSITE" id="PS50042"/>
    </source>
</evidence>
<dbReference type="CDD" id="cd00038">
    <property type="entry name" value="CAP_ED"/>
    <property type="match status" value="1"/>
</dbReference>
<dbReference type="GO" id="GO:0005829">
    <property type="term" value="C:cytosol"/>
    <property type="evidence" value="ECO:0007669"/>
    <property type="project" value="TreeGrafter"/>
</dbReference>
<name>A0A813IJK2_POLGL</name>
<dbReference type="GO" id="GO:0030552">
    <property type="term" value="F:cAMP binding"/>
    <property type="evidence" value="ECO:0007669"/>
    <property type="project" value="TreeGrafter"/>
</dbReference>
<gene>
    <name evidence="2" type="ORF">PGLA2088_LOCUS8852</name>
</gene>
<reference evidence="2" key="1">
    <citation type="submission" date="2021-02" db="EMBL/GenBank/DDBJ databases">
        <authorList>
            <person name="Dougan E. K."/>
            <person name="Rhodes N."/>
            <person name="Thang M."/>
            <person name="Chan C."/>
        </authorList>
    </citation>
    <scope>NUCLEOTIDE SEQUENCE</scope>
</reference>
<dbReference type="PROSITE" id="PS50042">
    <property type="entry name" value="CNMP_BINDING_3"/>
    <property type="match status" value="1"/>
</dbReference>
<evidence type="ECO:0000313" key="3">
    <source>
        <dbReference type="Proteomes" id="UP000626109"/>
    </source>
</evidence>
<feature type="non-terminal residue" evidence="2">
    <location>
        <position position="94"/>
    </location>
</feature>
<dbReference type="SUPFAM" id="SSF51206">
    <property type="entry name" value="cAMP-binding domain-like"/>
    <property type="match status" value="1"/>
</dbReference>
<dbReference type="AlphaFoldDB" id="A0A813IJK2"/>
<protein>
    <recommendedName>
        <fullName evidence="1">Cyclic nucleotide-binding domain-containing protein</fullName>
    </recommendedName>
</protein>
<accession>A0A813IJK2</accession>